<dbReference type="InterPro" id="IPR005123">
    <property type="entry name" value="Oxoglu/Fe-dep_dioxygenase_dom"/>
</dbReference>
<accession>A0AB34JR76</accession>
<dbReference type="GO" id="GO:0006631">
    <property type="term" value="P:fatty acid metabolic process"/>
    <property type="evidence" value="ECO:0007669"/>
    <property type="project" value="TreeGrafter"/>
</dbReference>
<keyword evidence="1" id="KW-0479">Metal-binding</keyword>
<dbReference type="GO" id="GO:0005759">
    <property type="term" value="C:mitochondrial matrix"/>
    <property type="evidence" value="ECO:0007669"/>
    <property type="project" value="TreeGrafter"/>
</dbReference>
<dbReference type="InterPro" id="IPR032870">
    <property type="entry name" value="ALKBH7-like"/>
</dbReference>
<organism evidence="3 4">
    <name type="scientific">Prymnesium parvum</name>
    <name type="common">Toxic golden alga</name>
    <dbReference type="NCBI Taxonomy" id="97485"/>
    <lineage>
        <taxon>Eukaryota</taxon>
        <taxon>Haptista</taxon>
        <taxon>Haptophyta</taxon>
        <taxon>Prymnesiophyceae</taxon>
        <taxon>Prymnesiales</taxon>
        <taxon>Prymnesiaceae</taxon>
        <taxon>Prymnesium</taxon>
    </lineage>
</organism>
<feature type="domain" description="Fe2OG dioxygenase" evidence="2">
    <location>
        <begin position="119"/>
        <end position="222"/>
    </location>
</feature>
<dbReference type="SUPFAM" id="SSF51197">
    <property type="entry name" value="Clavaminate synthase-like"/>
    <property type="match status" value="1"/>
</dbReference>
<dbReference type="PANTHER" id="PTHR21052:SF0">
    <property type="entry name" value="ALPHA-KETOGLUTARATE-DEPENDENT DIOXYGENASE ALKB HOMOLOG 7, MITOCHONDRIAL"/>
    <property type="match status" value="1"/>
</dbReference>
<evidence type="ECO:0000256" key="1">
    <source>
        <dbReference type="RuleBase" id="RU003682"/>
    </source>
</evidence>
<gene>
    <name evidence="3" type="ORF">AB1Y20_019454</name>
</gene>
<evidence type="ECO:0000313" key="3">
    <source>
        <dbReference type="EMBL" id="KAL1524564.1"/>
    </source>
</evidence>
<keyword evidence="1" id="KW-0560">Oxidoreductase</keyword>
<dbReference type="GO" id="GO:0006974">
    <property type="term" value="P:DNA damage response"/>
    <property type="evidence" value="ECO:0007669"/>
    <property type="project" value="InterPro"/>
</dbReference>
<dbReference type="Gene3D" id="2.60.120.590">
    <property type="entry name" value="Alpha-ketoglutarate-dependent dioxygenase AlkB-like"/>
    <property type="match status" value="1"/>
</dbReference>
<dbReference type="EMBL" id="JBGBPQ010000005">
    <property type="protein sequence ID" value="KAL1524564.1"/>
    <property type="molecule type" value="Genomic_DNA"/>
</dbReference>
<dbReference type="Proteomes" id="UP001515480">
    <property type="component" value="Unassembled WGS sequence"/>
</dbReference>
<evidence type="ECO:0000313" key="4">
    <source>
        <dbReference type="Proteomes" id="UP001515480"/>
    </source>
</evidence>
<proteinExistence type="inferred from homology"/>
<reference evidence="3 4" key="1">
    <citation type="journal article" date="2024" name="Science">
        <title>Giant polyketide synthase enzymes in the biosynthesis of giant marine polyether toxins.</title>
        <authorList>
            <person name="Fallon T.R."/>
            <person name="Shende V.V."/>
            <person name="Wierzbicki I.H."/>
            <person name="Pendleton A.L."/>
            <person name="Watervoot N.F."/>
            <person name="Auber R.P."/>
            <person name="Gonzalez D.J."/>
            <person name="Wisecaver J.H."/>
            <person name="Moore B.S."/>
        </authorList>
    </citation>
    <scope>NUCLEOTIDE SEQUENCE [LARGE SCALE GENOMIC DNA]</scope>
    <source>
        <strain evidence="3 4">12B1</strain>
    </source>
</reference>
<dbReference type="PROSITE" id="PS51471">
    <property type="entry name" value="FE2OG_OXY"/>
    <property type="match status" value="1"/>
</dbReference>
<protein>
    <recommendedName>
        <fullName evidence="2">Fe2OG dioxygenase domain-containing protein</fullName>
    </recommendedName>
</protein>
<comment type="similarity">
    <text evidence="1">Belongs to the iron/ascorbate-dependent oxidoreductase family.</text>
</comment>
<dbReference type="GO" id="GO:0016491">
    <property type="term" value="F:oxidoreductase activity"/>
    <property type="evidence" value="ECO:0007669"/>
    <property type="project" value="UniProtKB-KW"/>
</dbReference>
<dbReference type="GO" id="GO:0046872">
    <property type="term" value="F:metal ion binding"/>
    <property type="evidence" value="ECO:0007669"/>
    <property type="project" value="UniProtKB-KW"/>
</dbReference>
<dbReference type="PANTHER" id="PTHR21052">
    <property type="entry name" value="SPERMATOGENESIS ASSOCIATED 11-RELATED"/>
    <property type="match status" value="1"/>
</dbReference>
<keyword evidence="4" id="KW-1185">Reference proteome</keyword>
<comment type="caution">
    <text evidence="3">The sequence shown here is derived from an EMBL/GenBank/DDBJ whole genome shotgun (WGS) entry which is preliminary data.</text>
</comment>
<name>A0AB34JR76_PRYPA</name>
<evidence type="ECO:0000259" key="2">
    <source>
        <dbReference type="PROSITE" id="PS51471"/>
    </source>
</evidence>
<sequence length="255" mass="28412">MPRGAAALSWAGALLRGARTSRRSLASSVDLTRARAHDHAALREELLVFDQLLTRAEAQTLADDVAAVMDELPMREEHFDGLIARHREFHTGVDAPMWTPRSRAAVARVRTTVAELHFPALQPQLHVLELPNGAAILPHFDSVKFSGSITVGINLNAPAVLRFTDGGSVAELHIDPGSVYIMSGLARYVYKHEVLPIRGLRRFALIQRDPGPCSHLPVWLQYLHGIFPLPPTSDELLAEYRKKRHDDFMRTKESE</sequence>
<dbReference type="InterPro" id="IPR037151">
    <property type="entry name" value="AlkB-like_sf"/>
</dbReference>
<keyword evidence="1" id="KW-0408">Iron</keyword>
<dbReference type="AlphaFoldDB" id="A0AB34JR76"/>